<name>A0A3L8Q029_9GAMM</name>
<feature type="transmembrane region" description="Helical" evidence="6">
    <location>
        <begin position="103"/>
        <end position="123"/>
    </location>
</feature>
<dbReference type="PANTHER" id="PTHR47870:SF2">
    <property type="entry name" value="FORMATE-DEPENDENT NITRITE REDUCTASE COMPLEX SUBUNIT NRFF"/>
    <property type="match status" value="1"/>
</dbReference>
<keyword evidence="2 6" id="KW-0349">Heme</keyword>
<dbReference type="InterPro" id="IPR051263">
    <property type="entry name" value="C-type_cytochrome_biogenesis"/>
</dbReference>
<evidence type="ECO:0000256" key="4">
    <source>
        <dbReference type="ARBA" id="ARBA00022729"/>
    </source>
</evidence>
<dbReference type="InterPro" id="IPR017565">
    <property type="entry name" value="For-dep_Cytc_NO2Rdtase_NrfF"/>
</dbReference>
<gene>
    <name evidence="8" type="primary">nrfF</name>
    <name evidence="8" type="ORF">D5018_05190</name>
</gene>
<dbReference type="NCBIfam" id="TIGR03147">
    <property type="entry name" value="cyt_nit_nrfF"/>
    <property type="match status" value="1"/>
</dbReference>
<keyword evidence="3 6" id="KW-0479">Metal-binding</keyword>
<dbReference type="CDD" id="cd16378">
    <property type="entry name" value="CcmH_N"/>
    <property type="match status" value="1"/>
</dbReference>
<dbReference type="GO" id="GO:0016829">
    <property type="term" value="F:lyase activity"/>
    <property type="evidence" value="ECO:0007669"/>
    <property type="project" value="UniProtKB-KW"/>
</dbReference>
<feature type="signal peptide" evidence="6">
    <location>
        <begin position="1"/>
        <end position="17"/>
    </location>
</feature>
<keyword evidence="9" id="KW-1185">Reference proteome</keyword>
<feature type="chain" id="PRO_5017855141" description="Formate-dependent nitrite reductase complex subunit" evidence="6">
    <location>
        <begin position="18"/>
        <end position="154"/>
    </location>
</feature>
<comment type="similarity">
    <text evidence="1 6">Belongs to the CcmH/CycL/Ccl2/NrfF family.</text>
</comment>
<evidence type="ECO:0000256" key="1">
    <source>
        <dbReference type="ARBA" id="ARBA00010342"/>
    </source>
</evidence>
<comment type="function">
    <text evidence="6">Possible subunit of a heme lyase.</text>
</comment>
<dbReference type="GO" id="GO:0017004">
    <property type="term" value="P:cytochrome complex assembly"/>
    <property type="evidence" value="ECO:0007669"/>
    <property type="project" value="UniProtKB-ARBA"/>
</dbReference>
<dbReference type="RefSeq" id="WP_121838045.1">
    <property type="nucleotide sequence ID" value="NZ_ML014761.1"/>
</dbReference>
<dbReference type="PANTHER" id="PTHR47870">
    <property type="entry name" value="CYTOCHROME C-TYPE BIOGENESIS PROTEIN CCMH"/>
    <property type="match status" value="1"/>
</dbReference>
<organism evidence="8 9">
    <name type="scientific">Parashewanella curva</name>
    <dbReference type="NCBI Taxonomy" id="2338552"/>
    <lineage>
        <taxon>Bacteria</taxon>
        <taxon>Pseudomonadati</taxon>
        <taxon>Pseudomonadota</taxon>
        <taxon>Gammaproteobacteria</taxon>
        <taxon>Alteromonadales</taxon>
        <taxon>Shewanellaceae</taxon>
        <taxon>Parashewanella</taxon>
    </lineage>
</organism>
<keyword evidence="6" id="KW-1133">Transmembrane helix</keyword>
<sequence>MALLLCVGTFLTGQAIATPVDTYQFKNQANQERGLKLARSMRCPQCQNQDLVDSNSPVAHDLRIQVFKMVDEGKSDEQIVQYMTQRYGDFVLYKPRMDPKTYILWWGPLGLLICGVIVIGLLVRKQRANKTTSEAFTESDEEALKAILKSDDNK</sequence>
<accession>A0A3L8Q029</accession>
<evidence type="ECO:0000256" key="5">
    <source>
        <dbReference type="ARBA" id="ARBA00023004"/>
    </source>
</evidence>
<keyword evidence="6" id="KW-0472">Membrane</keyword>
<evidence type="ECO:0000256" key="2">
    <source>
        <dbReference type="ARBA" id="ARBA00022617"/>
    </source>
</evidence>
<evidence type="ECO:0000256" key="6">
    <source>
        <dbReference type="RuleBase" id="RU364112"/>
    </source>
</evidence>
<dbReference type="GO" id="GO:0046872">
    <property type="term" value="F:metal ion binding"/>
    <property type="evidence" value="ECO:0007669"/>
    <property type="project" value="UniProtKB-KW"/>
</dbReference>
<feature type="domain" description="CcmH/CycL/Ccl2/NrfF N-terminal" evidence="7">
    <location>
        <begin position="7"/>
        <end position="148"/>
    </location>
</feature>
<reference evidence="8 9" key="1">
    <citation type="submission" date="2018-09" db="EMBL/GenBank/DDBJ databases">
        <title>Phylogeny of the Shewanellaceae, and recommendation for two new genera, Pseudoshewanella and Parashewanella.</title>
        <authorList>
            <person name="Wang G."/>
        </authorList>
    </citation>
    <scope>NUCLEOTIDE SEQUENCE [LARGE SCALE GENOMIC DNA]</scope>
    <source>
        <strain evidence="8 9">C51</strain>
    </source>
</reference>
<dbReference type="Gene3D" id="1.10.8.640">
    <property type="entry name" value="Cytochrome C biogenesis protein"/>
    <property type="match status" value="1"/>
</dbReference>
<keyword evidence="5 6" id="KW-0408">Iron</keyword>
<keyword evidence="6" id="KW-0812">Transmembrane</keyword>
<dbReference type="GO" id="GO:0005886">
    <property type="term" value="C:plasma membrane"/>
    <property type="evidence" value="ECO:0007669"/>
    <property type="project" value="TreeGrafter"/>
</dbReference>
<keyword evidence="4 6" id="KW-0732">Signal</keyword>
<proteinExistence type="inferred from homology"/>
<dbReference type="AlphaFoldDB" id="A0A3L8Q029"/>
<dbReference type="OrthoDB" id="9804975at2"/>
<dbReference type="InterPro" id="IPR005616">
    <property type="entry name" value="CcmH/CycL/Ccl2/NrfF_N"/>
</dbReference>
<dbReference type="FunFam" id="1.10.8.640:FF:000001">
    <property type="entry name" value="Cytochrome c-type biogenesis protein"/>
    <property type="match status" value="1"/>
</dbReference>
<evidence type="ECO:0000313" key="8">
    <source>
        <dbReference type="EMBL" id="RLV60770.1"/>
    </source>
</evidence>
<evidence type="ECO:0000256" key="3">
    <source>
        <dbReference type="ARBA" id="ARBA00022723"/>
    </source>
</evidence>
<evidence type="ECO:0000313" key="9">
    <source>
        <dbReference type="Proteomes" id="UP000281474"/>
    </source>
</evidence>
<dbReference type="Proteomes" id="UP000281474">
    <property type="component" value="Unassembled WGS sequence"/>
</dbReference>
<protein>
    <recommendedName>
        <fullName evidence="6">Formate-dependent nitrite reductase complex subunit</fullName>
    </recommendedName>
</protein>
<evidence type="ECO:0000259" key="7">
    <source>
        <dbReference type="Pfam" id="PF03918"/>
    </source>
</evidence>
<dbReference type="InterPro" id="IPR038297">
    <property type="entry name" value="CcmH/CycL/NrfF/Ccl2_sf"/>
</dbReference>
<keyword evidence="8" id="KW-0456">Lyase</keyword>
<dbReference type="EMBL" id="QZEI01000012">
    <property type="protein sequence ID" value="RLV60770.1"/>
    <property type="molecule type" value="Genomic_DNA"/>
</dbReference>
<comment type="caution">
    <text evidence="8">The sequence shown here is derived from an EMBL/GenBank/DDBJ whole genome shotgun (WGS) entry which is preliminary data.</text>
</comment>
<dbReference type="Pfam" id="PF03918">
    <property type="entry name" value="CcmH"/>
    <property type="match status" value="1"/>
</dbReference>